<dbReference type="EMBL" id="JBBNAG010000012">
    <property type="protein sequence ID" value="KAK9089388.1"/>
    <property type="molecule type" value="Genomic_DNA"/>
</dbReference>
<name>A0AAP0EDU6_9MAGN</name>
<comment type="caution">
    <text evidence="1">The sequence shown here is derived from an EMBL/GenBank/DDBJ whole genome shotgun (WGS) entry which is preliminary data.</text>
</comment>
<proteinExistence type="predicted"/>
<gene>
    <name evidence="1" type="ORF">Scep_028470</name>
</gene>
<dbReference type="Proteomes" id="UP001419268">
    <property type="component" value="Unassembled WGS sequence"/>
</dbReference>
<evidence type="ECO:0000313" key="2">
    <source>
        <dbReference type="Proteomes" id="UP001419268"/>
    </source>
</evidence>
<accession>A0AAP0EDU6</accession>
<protein>
    <submittedName>
        <fullName evidence="1">Uncharacterized protein</fullName>
    </submittedName>
</protein>
<keyword evidence="2" id="KW-1185">Reference proteome</keyword>
<evidence type="ECO:0000313" key="1">
    <source>
        <dbReference type="EMBL" id="KAK9089388.1"/>
    </source>
</evidence>
<dbReference type="AlphaFoldDB" id="A0AAP0EDU6"/>
<organism evidence="1 2">
    <name type="scientific">Stephania cephalantha</name>
    <dbReference type="NCBI Taxonomy" id="152367"/>
    <lineage>
        <taxon>Eukaryota</taxon>
        <taxon>Viridiplantae</taxon>
        <taxon>Streptophyta</taxon>
        <taxon>Embryophyta</taxon>
        <taxon>Tracheophyta</taxon>
        <taxon>Spermatophyta</taxon>
        <taxon>Magnoliopsida</taxon>
        <taxon>Ranunculales</taxon>
        <taxon>Menispermaceae</taxon>
        <taxon>Menispermoideae</taxon>
        <taxon>Cissampelideae</taxon>
        <taxon>Stephania</taxon>
    </lineage>
</organism>
<sequence length="72" mass="8051">MASTNRPDGLEGEITAATTPRICEASNFRLGKLVIHEDEATPTPSLRNRRVLGEWLCRRRAYVLVVGLWATN</sequence>
<reference evidence="1 2" key="1">
    <citation type="submission" date="2024-01" db="EMBL/GenBank/DDBJ databases">
        <title>Genome assemblies of Stephania.</title>
        <authorList>
            <person name="Yang L."/>
        </authorList>
    </citation>
    <scope>NUCLEOTIDE SEQUENCE [LARGE SCALE GENOMIC DNA]</scope>
    <source>
        <strain evidence="1">JXDWG</strain>
        <tissue evidence="1">Leaf</tissue>
    </source>
</reference>